<reference evidence="5 6" key="1">
    <citation type="submission" date="2021-03" db="EMBL/GenBank/DDBJ databases">
        <title>Genomic Encyclopedia of Type Strains, Phase III (KMG-III): the genomes of soil and plant-associated and newly described type strains.</title>
        <authorList>
            <person name="Whitman W."/>
        </authorList>
    </citation>
    <scope>NUCLEOTIDE SEQUENCE [LARGE SCALE GENOMIC DNA]</scope>
    <source>
        <strain evidence="5 6">IMMIB AFH-6</strain>
    </source>
</reference>
<evidence type="ECO:0000313" key="6">
    <source>
        <dbReference type="Proteomes" id="UP000781958"/>
    </source>
</evidence>
<dbReference type="EMBL" id="JAGINP010000035">
    <property type="protein sequence ID" value="MBP2296823.1"/>
    <property type="molecule type" value="Genomic_DNA"/>
</dbReference>
<name>A0ABS4SW72_9PROT</name>
<accession>A0ABS4SW72</accession>
<dbReference type="Proteomes" id="UP000781958">
    <property type="component" value="Unassembled WGS sequence"/>
</dbReference>
<evidence type="ECO:0000313" key="5">
    <source>
        <dbReference type="EMBL" id="MBP2296823.1"/>
    </source>
</evidence>
<evidence type="ECO:0000256" key="2">
    <source>
        <dbReference type="ARBA" id="ARBA00022692"/>
    </source>
</evidence>
<dbReference type="Gene3D" id="1.10.3080.10">
    <property type="entry name" value="Clc chloride channel"/>
    <property type="match status" value="1"/>
</dbReference>
<organism evidence="5 6">
    <name type="scientific">Azospirillum rugosum</name>
    <dbReference type="NCBI Taxonomy" id="416170"/>
    <lineage>
        <taxon>Bacteria</taxon>
        <taxon>Pseudomonadati</taxon>
        <taxon>Pseudomonadota</taxon>
        <taxon>Alphaproteobacteria</taxon>
        <taxon>Rhodospirillales</taxon>
        <taxon>Azospirillaceae</taxon>
        <taxon>Azospirillum</taxon>
    </lineage>
</organism>
<proteinExistence type="predicted"/>
<dbReference type="InterPro" id="IPR001807">
    <property type="entry name" value="ClC"/>
</dbReference>
<comment type="subcellular location">
    <subcellularLocation>
        <location evidence="1">Membrane</location>
        <topology evidence="1">Multi-pass membrane protein</topology>
    </subcellularLocation>
</comment>
<dbReference type="Pfam" id="PF00654">
    <property type="entry name" value="Voltage_CLC"/>
    <property type="match status" value="1"/>
</dbReference>
<keyword evidence="2" id="KW-0812">Transmembrane</keyword>
<evidence type="ECO:0000256" key="4">
    <source>
        <dbReference type="ARBA" id="ARBA00023136"/>
    </source>
</evidence>
<evidence type="ECO:0000256" key="3">
    <source>
        <dbReference type="ARBA" id="ARBA00022989"/>
    </source>
</evidence>
<gene>
    <name evidence="5" type="ORF">J2851_006641</name>
</gene>
<keyword evidence="4" id="KW-0472">Membrane</keyword>
<sequence>MILLAMTGYFAGAVQAPLTAVIIVMEMSRDLATLLPLMLTALLASNVARLVSPHSLCHALAEAFPYSHREEPPEARPTP</sequence>
<dbReference type="InterPro" id="IPR014743">
    <property type="entry name" value="Cl-channel_core"/>
</dbReference>
<evidence type="ECO:0000256" key="1">
    <source>
        <dbReference type="ARBA" id="ARBA00004141"/>
    </source>
</evidence>
<protein>
    <submittedName>
        <fullName evidence="5">H+/Cl- antiporter ClcA</fullName>
    </submittedName>
</protein>
<dbReference type="SUPFAM" id="SSF81340">
    <property type="entry name" value="Clc chloride channel"/>
    <property type="match status" value="1"/>
</dbReference>
<keyword evidence="3" id="KW-1133">Transmembrane helix</keyword>
<comment type="caution">
    <text evidence="5">The sequence shown here is derived from an EMBL/GenBank/DDBJ whole genome shotgun (WGS) entry which is preliminary data.</text>
</comment>
<keyword evidence="6" id="KW-1185">Reference proteome</keyword>